<evidence type="ECO:0000259" key="5">
    <source>
        <dbReference type="Pfam" id="PF05368"/>
    </source>
</evidence>
<dbReference type="OrthoDB" id="300709at2759"/>
<dbReference type="SUPFAM" id="SSF51735">
    <property type="entry name" value="NAD(P)-binding Rossmann-fold domains"/>
    <property type="match status" value="1"/>
</dbReference>
<organism evidence="6 7">
    <name type="scientific">Passalora fulva</name>
    <name type="common">Tomato leaf mold</name>
    <name type="synonym">Cladosporium fulvum</name>
    <dbReference type="NCBI Taxonomy" id="5499"/>
    <lineage>
        <taxon>Eukaryota</taxon>
        <taxon>Fungi</taxon>
        <taxon>Dikarya</taxon>
        <taxon>Ascomycota</taxon>
        <taxon>Pezizomycotina</taxon>
        <taxon>Dothideomycetes</taxon>
        <taxon>Dothideomycetidae</taxon>
        <taxon>Mycosphaerellales</taxon>
        <taxon>Mycosphaerellaceae</taxon>
        <taxon>Fulvia</taxon>
    </lineage>
</organism>
<gene>
    <name evidence="6" type="ORF">CLAFUR5_06346</name>
</gene>
<dbReference type="GO" id="GO:0016491">
    <property type="term" value="F:oxidoreductase activity"/>
    <property type="evidence" value="ECO:0007669"/>
    <property type="project" value="UniProtKB-KW"/>
</dbReference>
<evidence type="ECO:0000256" key="4">
    <source>
        <dbReference type="SAM" id="MobiDB-lite"/>
    </source>
</evidence>
<dbReference type="InterPro" id="IPR051164">
    <property type="entry name" value="NmrA-like_oxidored"/>
</dbReference>
<protein>
    <submittedName>
        <fullName evidence="6">NmrA-like family domain-containing protein 1</fullName>
    </submittedName>
</protein>
<accession>A0A9Q8LJ76</accession>
<dbReference type="GeneID" id="71986224"/>
<dbReference type="InterPro" id="IPR036291">
    <property type="entry name" value="NAD(P)-bd_dom_sf"/>
</dbReference>
<feature type="domain" description="NmrA-like" evidence="5">
    <location>
        <begin position="30"/>
        <end position="321"/>
    </location>
</feature>
<evidence type="ECO:0000256" key="1">
    <source>
        <dbReference type="ARBA" id="ARBA00006328"/>
    </source>
</evidence>
<dbReference type="KEGG" id="ffu:CLAFUR5_06346"/>
<dbReference type="Gene3D" id="3.90.25.10">
    <property type="entry name" value="UDP-galactose 4-epimerase, domain 1"/>
    <property type="match status" value="1"/>
</dbReference>
<dbReference type="Pfam" id="PF05368">
    <property type="entry name" value="NmrA"/>
    <property type="match status" value="1"/>
</dbReference>
<reference evidence="6" key="2">
    <citation type="journal article" date="2022" name="Microb. Genom.">
        <title>A chromosome-scale genome assembly of the tomato pathogen Cladosporium fulvum reveals a compartmentalized genome architecture and the presence of a dispensable chromosome.</title>
        <authorList>
            <person name="Zaccaron A.Z."/>
            <person name="Chen L.H."/>
            <person name="Samaras A."/>
            <person name="Stergiopoulos I."/>
        </authorList>
    </citation>
    <scope>NUCLEOTIDE SEQUENCE</scope>
    <source>
        <strain evidence="6">Race5_Kim</strain>
    </source>
</reference>
<dbReference type="PANTHER" id="PTHR42748">
    <property type="entry name" value="NITROGEN METABOLITE REPRESSION PROTEIN NMRA FAMILY MEMBER"/>
    <property type="match status" value="1"/>
</dbReference>
<evidence type="ECO:0000256" key="2">
    <source>
        <dbReference type="ARBA" id="ARBA00022857"/>
    </source>
</evidence>
<dbReference type="GO" id="GO:0005634">
    <property type="term" value="C:nucleus"/>
    <property type="evidence" value="ECO:0007669"/>
    <property type="project" value="TreeGrafter"/>
</dbReference>
<sequence length="374" mass="40961">MADDNPEDNPPVEEEQQEEPTAEEEAEGPKRIVICGATGRLGGSVLRRLQSDGGWEIRAVTRTPDSDAATALADSGIEVVSGNYDDEESLITAFDQYFADGNDATAAGEKEQAQMYTIASAASKIDSLEHFILLSMPAGEKLAEDLHVPQFDFKDRAADQIIADCPDLIPKTNFLWSGVFTSNFWEGKGFDKPFEVPDTNGIHTMIHPSKPNTLVPFTNVSTNIGVFVSTLLAKPEIALPATYINCVKEVLTYEDALKIWSEVTGRTAVYVTVTDEDFQTLYGPGSLEFVQQMNFLAAAVGDWTSAYGALDPSSVIGAAELGIPDEELVDFRGSLEANKDSLLSWSPHREYRRWGQKSLRVLRSRQEVTVQLGV</sequence>
<dbReference type="EMBL" id="CP090167">
    <property type="protein sequence ID" value="UJO18387.1"/>
    <property type="molecule type" value="Genomic_DNA"/>
</dbReference>
<evidence type="ECO:0000313" key="6">
    <source>
        <dbReference type="EMBL" id="UJO18387.1"/>
    </source>
</evidence>
<dbReference type="RefSeq" id="XP_047762753.1">
    <property type="nucleotide sequence ID" value="XM_047905494.1"/>
</dbReference>
<dbReference type="AlphaFoldDB" id="A0A9Q8LJ76"/>
<comment type="similarity">
    <text evidence="1">Belongs to the NmrA-type oxidoreductase family.</text>
</comment>
<keyword evidence="7" id="KW-1185">Reference proteome</keyword>
<evidence type="ECO:0000256" key="3">
    <source>
        <dbReference type="ARBA" id="ARBA00023002"/>
    </source>
</evidence>
<dbReference type="Proteomes" id="UP000756132">
    <property type="component" value="Chromosome 5"/>
</dbReference>
<evidence type="ECO:0000313" key="7">
    <source>
        <dbReference type="Proteomes" id="UP000756132"/>
    </source>
</evidence>
<dbReference type="InterPro" id="IPR008030">
    <property type="entry name" value="NmrA-like"/>
</dbReference>
<name>A0A9Q8LJ76_PASFU</name>
<proteinExistence type="inferred from homology"/>
<keyword evidence="3" id="KW-0560">Oxidoreductase</keyword>
<keyword evidence="2" id="KW-0521">NADP</keyword>
<dbReference type="Gene3D" id="3.40.50.720">
    <property type="entry name" value="NAD(P)-binding Rossmann-like Domain"/>
    <property type="match status" value="1"/>
</dbReference>
<feature type="compositionally biased region" description="Acidic residues" evidence="4">
    <location>
        <begin position="1"/>
        <end position="26"/>
    </location>
</feature>
<reference evidence="6" key="1">
    <citation type="submission" date="2021-12" db="EMBL/GenBank/DDBJ databases">
        <authorList>
            <person name="Zaccaron A."/>
            <person name="Stergiopoulos I."/>
        </authorList>
    </citation>
    <scope>NUCLEOTIDE SEQUENCE</scope>
    <source>
        <strain evidence="6">Race5_Kim</strain>
    </source>
</reference>
<feature type="region of interest" description="Disordered" evidence="4">
    <location>
        <begin position="1"/>
        <end position="31"/>
    </location>
</feature>
<dbReference type="PANTHER" id="PTHR42748:SF30">
    <property type="entry name" value="NMRA-LIKE DOMAIN-CONTAINING PROTEIN"/>
    <property type="match status" value="1"/>
</dbReference>